<dbReference type="Proteomes" id="UP000789739">
    <property type="component" value="Unassembled WGS sequence"/>
</dbReference>
<name>A0A9N9E5Q2_9GLOM</name>
<sequence>FYETGQILIICMTAYQSRQLQQLKSFEIDASFKRVQGVIKEWEINAFIERYNKTLPFARVFTDVETANAYEHVFTEVFSIVENDVGHRLKFHHIDGEGVQKIVADAHEGQAKGLGLYLHKIDPSRTTTEHLEHIYQTCIVHYNWNIRNKKIPEEVKKMMYAIPNQETEAQVQLLLYQIESSEIPEAINWVRDKRDPWMLASISLVYSKMSREVWNLPPHNTNASESAHANINLDGKSLSLLSAILKGRDFDYHQWQTIETLEQYNIGDSINNSLVYRQTAAARRSQKRKVIRNTPTRRTRRMTTQHQSVGSEEPTLNSVNVSVNIDVEAEERRNELLRERVQMTRELLNMEKELSQIRNQQ</sequence>
<feature type="non-terminal residue" evidence="2">
    <location>
        <position position="361"/>
    </location>
</feature>
<dbReference type="EMBL" id="CAJVPI010004242">
    <property type="protein sequence ID" value="CAG8666164.1"/>
    <property type="molecule type" value="Genomic_DNA"/>
</dbReference>
<evidence type="ECO:0000256" key="1">
    <source>
        <dbReference type="SAM" id="Coils"/>
    </source>
</evidence>
<reference evidence="2" key="1">
    <citation type="submission" date="2021-06" db="EMBL/GenBank/DDBJ databases">
        <authorList>
            <person name="Kallberg Y."/>
            <person name="Tangrot J."/>
            <person name="Rosling A."/>
        </authorList>
    </citation>
    <scope>NUCLEOTIDE SEQUENCE</scope>
    <source>
        <strain evidence="2">BR232B</strain>
    </source>
</reference>
<feature type="coiled-coil region" evidence="1">
    <location>
        <begin position="326"/>
        <end position="360"/>
    </location>
</feature>
<dbReference type="OrthoDB" id="2424330at2759"/>
<accession>A0A9N9E5Q2</accession>
<keyword evidence="3" id="KW-1185">Reference proteome</keyword>
<keyword evidence="1" id="KW-0175">Coiled coil</keyword>
<evidence type="ECO:0000313" key="2">
    <source>
        <dbReference type="EMBL" id="CAG8666164.1"/>
    </source>
</evidence>
<proteinExistence type="predicted"/>
<protein>
    <submittedName>
        <fullName evidence="2">6019_t:CDS:1</fullName>
    </submittedName>
</protein>
<evidence type="ECO:0000313" key="3">
    <source>
        <dbReference type="Proteomes" id="UP000789739"/>
    </source>
</evidence>
<dbReference type="AlphaFoldDB" id="A0A9N9E5Q2"/>
<organism evidence="2 3">
    <name type="scientific">Paraglomus brasilianum</name>
    <dbReference type="NCBI Taxonomy" id="144538"/>
    <lineage>
        <taxon>Eukaryota</taxon>
        <taxon>Fungi</taxon>
        <taxon>Fungi incertae sedis</taxon>
        <taxon>Mucoromycota</taxon>
        <taxon>Glomeromycotina</taxon>
        <taxon>Glomeromycetes</taxon>
        <taxon>Paraglomerales</taxon>
        <taxon>Paraglomeraceae</taxon>
        <taxon>Paraglomus</taxon>
    </lineage>
</organism>
<gene>
    <name evidence="2" type="ORF">PBRASI_LOCUS11056</name>
</gene>
<feature type="non-terminal residue" evidence="2">
    <location>
        <position position="1"/>
    </location>
</feature>
<comment type="caution">
    <text evidence="2">The sequence shown here is derived from an EMBL/GenBank/DDBJ whole genome shotgun (WGS) entry which is preliminary data.</text>
</comment>